<feature type="transmembrane region" description="Helical" evidence="1">
    <location>
        <begin position="6"/>
        <end position="23"/>
    </location>
</feature>
<evidence type="ECO:0000313" key="2">
    <source>
        <dbReference type="EMBL" id="MTC35159.1"/>
    </source>
</evidence>
<organism evidence="2 3">
    <name type="scientific">Providencia alcalifaciens</name>
    <dbReference type="NCBI Taxonomy" id="126385"/>
    <lineage>
        <taxon>Bacteria</taxon>
        <taxon>Pseudomonadati</taxon>
        <taxon>Pseudomonadota</taxon>
        <taxon>Gammaproteobacteria</taxon>
        <taxon>Enterobacterales</taxon>
        <taxon>Morganellaceae</taxon>
        <taxon>Providencia</taxon>
    </lineage>
</organism>
<dbReference type="AlphaFoldDB" id="A0AAW9VCW1"/>
<gene>
    <name evidence="2" type="ORF">GKR67_11090</name>
</gene>
<keyword evidence="1" id="KW-0812">Transmembrane</keyword>
<keyword evidence="1" id="KW-1133">Transmembrane helix</keyword>
<evidence type="ECO:0000256" key="1">
    <source>
        <dbReference type="SAM" id="Phobius"/>
    </source>
</evidence>
<reference evidence="2 3" key="1">
    <citation type="submission" date="2019-10" db="EMBL/GenBank/DDBJ databases">
        <title>Comparative genomic analysis of Providencia.</title>
        <authorList>
            <person name="Yuan C."/>
            <person name="Wei Y."/>
            <person name="Yin Z."/>
        </authorList>
    </citation>
    <scope>NUCLEOTIDE SEQUENCE [LARGE SCALE GENOMIC DNA]</scope>
    <source>
        <strain evidence="3">wls1934</strain>
    </source>
</reference>
<dbReference type="Proteomes" id="UP000449944">
    <property type="component" value="Unassembled WGS sequence"/>
</dbReference>
<comment type="caution">
    <text evidence="2">The sequence shown here is derived from an EMBL/GenBank/DDBJ whole genome shotgun (WGS) entry which is preliminary data.</text>
</comment>
<evidence type="ECO:0000313" key="3">
    <source>
        <dbReference type="Proteomes" id="UP000449944"/>
    </source>
</evidence>
<name>A0AAW9VCW1_9GAMM</name>
<accession>A0AAW9VCW1</accession>
<dbReference type="EMBL" id="WLUB01000034">
    <property type="protein sequence ID" value="MTC35159.1"/>
    <property type="molecule type" value="Genomic_DNA"/>
</dbReference>
<proteinExistence type="predicted"/>
<sequence>MQKLISSVVFVVIVIIISIFFLAKNYNSKFVEQTENMIKTEFSASTYEFKDSSFTDIGYKKGNGIVCGKVKIKMYEDDKNELYVNYYALIITSGEDVLLLKDVKFDVEPTMIKVLCER</sequence>
<protein>
    <submittedName>
        <fullName evidence="2">Uncharacterized protein</fullName>
    </submittedName>
</protein>
<keyword evidence="1" id="KW-0472">Membrane</keyword>